<keyword evidence="2" id="KW-0472">Membrane</keyword>
<name>A0A2P5CCZ9_PARAD</name>
<evidence type="ECO:0000256" key="1">
    <source>
        <dbReference type="SAM" id="MobiDB-lite"/>
    </source>
</evidence>
<organism evidence="3 4">
    <name type="scientific">Parasponia andersonii</name>
    <name type="common">Sponia andersonii</name>
    <dbReference type="NCBI Taxonomy" id="3476"/>
    <lineage>
        <taxon>Eukaryota</taxon>
        <taxon>Viridiplantae</taxon>
        <taxon>Streptophyta</taxon>
        <taxon>Embryophyta</taxon>
        <taxon>Tracheophyta</taxon>
        <taxon>Spermatophyta</taxon>
        <taxon>Magnoliopsida</taxon>
        <taxon>eudicotyledons</taxon>
        <taxon>Gunneridae</taxon>
        <taxon>Pentapetalae</taxon>
        <taxon>rosids</taxon>
        <taxon>fabids</taxon>
        <taxon>Rosales</taxon>
        <taxon>Cannabaceae</taxon>
        <taxon>Parasponia</taxon>
    </lineage>
</organism>
<dbReference type="AlphaFoldDB" id="A0A2P5CCZ9"/>
<protein>
    <submittedName>
        <fullName evidence="3">Uncharacterized protein</fullName>
    </submittedName>
</protein>
<gene>
    <name evidence="3" type="ORF">PanWU01x14_164020</name>
</gene>
<proteinExistence type="predicted"/>
<comment type="caution">
    <text evidence="3">The sequence shown here is derived from an EMBL/GenBank/DDBJ whole genome shotgun (WGS) entry which is preliminary data.</text>
</comment>
<dbReference type="EMBL" id="JXTB01000145">
    <property type="protein sequence ID" value="PON58887.1"/>
    <property type="molecule type" value="Genomic_DNA"/>
</dbReference>
<accession>A0A2P5CCZ9</accession>
<sequence>MRKRHKKNWSSSIQNKMKTQPKRHKLAFSKIMFWLHLFSFIMNLLS</sequence>
<dbReference type="Proteomes" id="UP000237105">
    <property type="component" value="Unassembled WGS sequence"/>
</dbReference>
<feature type="transmembrane region" description="Helical" evidence="2">
    <location>
        <begin position="26"/>
        <end position="45"/>
    </location>
</feature>
<feature type="compositionally biased region" description="Polar residues" evidence="1">
    <location>
        <begin position="9"/>
        <end position="18"/>
    </location>
</feature>
<keyword evidence="4" id="KW-1185">Reference proteome</keyword>
<keyword evidence="2" id="KW-1133">Transmembrane helix</keyword>
<evidence type="ECO:0000256" key="2">
    <source>
        <dbReference type="SAM" id="Phobius"/>
    </source>
</evidence>
<evidence type="ECO:0000313" key="4">
    <source>
        <dbReference type="Proteomes" id="UP000237105"/>
    </source>
</evidence>
<reference evidence="4" key="1">
    <citation type="submission" date="2016-06" db="EMBL/GenBank/DDBJ databases">
        <title>Parallel loss of symbiosis genes in relatives of nitrogen-fixing non-legume Parasponia.</title>
        <authorList>
            <person name="Van Velzen R."/>
            <person name="Holmer R."/>
            <person name="Bu F."/>
            <person name="Rutten L."/>
            <person name="Van Zeijl A."/>
            <person name="Liu W."/>
            <person name="Santuari L."/>
            <person name="Cao Q."/>
            <person name="Sharma T."/>
            <person name="Shen D."/>
            <person name="Roswanjaya Y."/>
            <person name="Wardhani T."/>
            <person name="Kalhor M.S."/>
            <person name="Jansen J."/>
            <person name="Van den Hoogen J."/>
            <person name="Gungor B."/>
            <person name="Hartog M."/>
            <person name="Hontelez J."/>
            <person name="Verver J."/>
            <person name="Yang W.-C."/>
            <person name="Schijlen E."/>
            <person name="Repin R."/>
            <person name="Schilthuizen M."/>
            <person name="Schranz E."/>
            <person name="Heidstra R."/>
            <person name="Miyata K."/>
            <person name="Fedorova E."/>
            <person name="Kohlen W."/>
            <person name="Bisseling T."/>
            <person name="Smit S."/>
            <person name="Geurts R."/>
        </authorList>
    </citation>
    <scope>NUCLEOTIDE SEQUENCE [LARGE SCALE GENOMIC DNA]</scope>
    <source>
        <strain evidence="4">cv. WU1-14</strain>
    </source>
</reference>
<evidence type="ECO:0000313" key="3">
    <source>
        <dbReference type="EMBL" id="PON58887.1"/>
    </source>
</evidence>
<keyword evidence="2" id="KW-0812">Transmembrane</keyword>
<feature type="region of interest" description="Disordered" evidence="1">
    <location>
        <begin position="1"/>
        <end position="21"/>
    </location>
</feature>